<protein>
    <recommendedName>
        <fullName evidence="2">DUF2281 domain-containing protein</fullName>
    </recommendedName>
</protein>
<sequence>MEITLNLSDEQWQKITFIQQHSSENILALLEITINQQYEKLQVADPDPIKGWQESGFIGCGKGDANLSTNYKEILKEFWSEKHDYS</sequence>
<evidence type="ECO:0008006" key="2">
    <source>
        <dbReference type="Google" id="ProtNLM"/>
    </source>
</evidence>
<dbReference type="KEGG" id="wna:KA717_21855"/>
<reference evidence="1" key="1">
    <citation type="submission" date="2021-04" db="EMBL/GenBank/DDBJ databases">
        <title>Genome sequence of Woronichinia naegeliana from Washington state freshwater lake bloom.</title>
        <authorList>
            <person name="Dreher T.W."/>
        </authorList>
    </citation>
    <scope>NUCLEOTIDE SEQUENCE</scope>
    <source>
        <strain evidence="1">WA131</strain>
    </source>
</reference>
<accession>A0A977PTR2</accession>
<proteinExistence type="predicted"/>
<name>A0A977PTR2_9CYAN</name>
<dbReference type="AlphaFoldDB" id="A0A977PTR2"/>
<organism evidence="1">
    <name type="scientific">Woronichinia naegeliana WA131</name>
    <dbReference type="NCBI Taxonomy" id="2824559"/>
    <lineage>
        <taxon>Bacteria</taxon>
        <taxon>Bacillati</taxon>
        <taxon>Cyanobacteriota</taxon>
        <taxon>Cyanophyceae</taxon>
        <taxon>Synechococcales</taxon>
        <taxon>Coelosphaeriaceae</taxon>
        <taxon>Woronichinia</taxon>
    </lineage>
</organism>
<gene>
    <name evidence="1" type="ORF">KA717_21855</name>
</gene>
<dbReference type="Proteomes" id="UP001065613">
    <property type="component" value="Chromosome"/>
</dbReference>
<dbReference type="EMBL" id="CP073041">
    <property type="protein sequence ID" value="UXE58674.1"/>
    <property type="molecule type" value="Genomic_DNA"/>
</dbReference>
<evidence type="ECO:0000313" key="1">
    <source>
        <dbReference type="EMBL" id="UXE58674.1"/>
    </source>
</evidence>